<dbReference type="AlphaFoldDB" id="A0A7H0VGN2"/>
<accession>A0A7H0VGN2</accession>
<evidence type="ECO:0000313" key="2">
    <source>
        <dbReference type="Proteomes" id="UP000516305"/>
    </source>
</evidence>
<name>A0A7H0VGN2_9FLAO</name>
<reference evidence="1 2" key="1">
    <citation type="submission" date="2020-08" db="EMBL/GenBank/DDBJ databases">
        <title>Croceimicrobium hydrocarbonivorans gen. nov., sp. nov., a novel marine bacterium isolated from a bacterial consortium that degrades polyethylene terephthalate.</title>
        <authorList>
            <person name="Liu R."/>
        </authorList>
    </citation>
    <scope>NUCLEOTIDE SEQUENCE [LARGE SCALE GENOMIC DNA]</scope>
    <source>
        <strain evidence="1 2">A20-9</strain>
    </source>
</reference>
<proteinExistence type="predicted"/>
<dbReference type="KEGG" id="chyd:H4K34_03295"/>
<gene>
    <name evidence="1" type="ORF">H4K34_03295</name>
</gene>
<evidence type="ECO:0000313" key="1">
    <source>
        <dbReference type="EMBL" id="QNR24880.1"/>
    </source>
</evidence>
<dbReference type="EMBL" id="CP060139">
    <property type="protein sequence ID" value="QNR24880.1"/>
    <property type="molecule type" value="Genomic_DNA"/>
</dbReference>
<protein>
    <submittedName>
        <fullName evidence="1">Uncharacterized protein</fullName>
    </submittedName>
</protein>
<dbReference type="Proteomes" id="UP000516305">
    <property type="component" value="Chromosome"/>
</dbReference>
<organism evidence="1 2">
    <name type="scientific">Croceimicrobium hydrocarbonivorans</name>
    <dbReference type="NCBI Taxonomy" id="2761580"/>
    <lineage>
        <taxon>Bacteria</taxon>
        <taxon>Pseudomonadati</taxon>
        <taxon>Bacteroidota</taxon>
        <taxon>Flavobacteriia</taxon>
        <taxon>Flavobacteriales</taxon>
        <taxon>Owenweeksiaceae</taxon>
        <taxon>Croceimicrobium</taxon>
    </lineage>
</organism>
<keyword evidence="2" id="KW-1185">Reference proteome</keyword>
<dbReference type="RefSeq" id="WP_210759407.1">
    <property type="nucleotide sequence ID" value="NZ_CP060139.1"/>
</dbReference>
<sequence length="217" mass="25648">MPYLPCAIRFGPYKMRLHISILLFPLLCACGRTNRIPNNDLDILPYNGNEILIFESNLAETDTIFLQGSNRFIRPTDPLDLFPIKAEHYFILNKHSDPNPPSGKHRYLDGHRLVGLAMNESNETYIEIDFAAKDAWFYGESKSTLKKFKELPEKTLLISGRHFTDVVIIEDQKKKYFERTNHIERLYWSRSQGIIRYDKKHDEVWELKEKYTPQQRR</sequence>